<organism evidence="2">
    <name type="scientific">marine metagenome</name>
    <dbReference type="NCBI Taxonomy" id="408172"/>
    <lineage>
        <taxon>unclassified sequences</taxon>
        <taxon>metagenomes</taxon>
        <taxon>ecological metagenomes</taxon>
    </lineage>
</organism>
<reference evidence="2" key="1">
    <citation type="submission" date="2018-05" db="EMBL/GenBank/DDBJ databases">
        <authorList>
            <person name="Lanie J.A."/>
            <person name="Ng W.-L."/>
            <person name="Kazmierczak K.M."/>
            <person name="Andrzejewski T.M."/>
            <person name="Davidsen T.M."/>
            <person name="Wayne K.J."/>
            <person name="Tettelin H."/>
            <person name="Glass J.I."/>
            <person name="Rusch D."/>
            <person name="Podicherti R."/>
            <person name="Tsui H.-C.T."/>
            <person name="Winkler M.E."/>
        </authorList>
    </citation>
    <scope>NUCLEOTIDE SEQUENCE</scope>
</reference>
<accession>A0A382R2L5</accession>
<protein>
    <submittedName>
        <fullName evidence="2">Uncharacterized protein</fullName>
    </submittedName>
</protein>
<name>A0A382R2L5_9ZZZZ</name>
<gene>
    <name evidence="2" type="ORF">METZ01_LOCUS344790</name>
</gene>
<proteinExistence type="predicted"/>
<evidence type="ECO:0000256" key="1">
    <source>
        <dbReference type="SAM" id="MobiDB-lite"/>
    </source>
</evidence>
<evidence type="ECO:0000313" key="2">
    <source>
        <dbReference type="EMBL" id="SVC91936.1"/>
    </source>
</evidence>
<dbReference type="EMBL" id="UINC01118665">
    <property type="protein sequence ID" value="SVC91936.1"/>
    <property type="molecule type" value="Genomic_DNA"/>
</dbReference>
<sequence length="97" mass="11231">MDVPFDEGFLICQKCRDDEDDDRAEQAGRRERLVEEDRAQVEGREFEGPTVMDGARGHRGNICPFCQTEMKVELLRMGQRVGYVCTKCGHEQMDHHE</sequence>
<feature type="region of interest" description="Disordered" evidence="1">
    <location>
        <begin position="18"/>
        <end position="53"/>
    </location>
</feature>
<feature type="compositionally biased region" description="Basic and acidic residues" evidence="1">
    <location>
        <begin position="24"/>
        <end position="47"/>
    </location>
</feature>
<dbReference type="AlphaFoldDB" id="A0A382R2L5"/>